<keyword evidence="5 6" id="KW-0663">Pyridoxal phosphate</keyword>
<dbReference type="PANTHER" id="PTHR11680">
    <property type="entry name" value="SERINE HYDROXYMETHYLTRANSFERASE"/>
    <property type="match status" value="1"/>
</dbReference>
<dbReference type="EC" id="2.1.2.1" evidence="6"/>
<dbReference type="SUPFAM" id="SSF53383">
    <property type="entry name" value="PLP-dependent transferases"/>
    <property type="match status" value="1"/>
</dbReference>
<proteinExistence type="inferred from homology"/>
<keyword evidence="9" id="KW-1185">Reference proteome</keyword>
<dbReference type="InterPro" id="IPR015424">
    <property type="entry name" value="PyrdxlP-dep_Trfase"/>
</dbReference>
<name>A0ABS7SBG5_9MICO</name>
<evidence type="ECO:0000256" key="6">
    <source>
        <dbReference type="HAMAP-Rule" id="MF_00051"/>
    </source>
</evidence>
<feature type="domain" description="Serine hydroxymethyltransferase-like" evidence="7">
    <location>
        <begin position="16"/>
        <end position="398"/>
    </location>
</feature>
<evidence type="ECO:0000256" key="5">
    <source>
        <dbReference type="ARBA" id="ARBA00022898"/>
    </source>
</evidence>
<comment type="catalytic activity">
    <reaction evidence="6">
        <text>(6R)-5,10-methylene-5,6,7,8-tetrahydrofolate + glycine + H2O = (6S)-5,6,7,8-tetrahydrofolate + L-serine</text>
        <dbReference type="Rhea" id="RHEA:15481"/>
        <dbReference type="ChEBI" id="CHEBI:15377"/>
        <dbReference type="ChEBI" id="CHEBI:15636"/>
        <dbReference type="ChEBI" id="CHEBI:33384"/>
        <dbReference type="ChEBI" id="CHEBI:57305"/>
        <dbReference type="ChEBI" id="CHEBI:57453"/>
        <dbReference type="EC" id="2.1.2.1"/>
    </reaction>
</comment>
<feature type="binding site" evidence="6">
    <location>
        <begin position="132"/>
        <end position="134"/>
    </location>
    <ligand>
        <name>(6S)-5,6,7,8-tetrahydrofolate</name>
        <dbReference type="ChEBI" id="CHEBI:57453"/>
    </ligand>
</feature>
<dbReference type="CDD" id="cd00378">
    <property type="entry name" value="SHMT"/>
    <property type="match status" value="1"/>
</dbReference>
<evidence type="ECO:0000256" key="3">
    <source>
        <dbReference type="ARBA" id="ARBA00022563"/>
    </source>
</evidence>
<comment type="pathway">
    <text evidence="6">Amino-acid biosynthesis; glycine biosynthesis; glycine from L-serine: step 1/1.</text>
</comment>
<dbReference type="PIRSF" id="PIRSF000412">
    <property type="entry name" value="SHMT"/>
    <property type="match status" value="1"/>
</dbReference>
<dbReference type="InterPro" id="IPR015422">
    <property type="entry name" value="PyrdxlP-dep_Trfase_small"/>
</dbReference>
<dbReference type="Proteomes" id="UP000826651">
    <property type="component" value="Unassembled WGS sequence"/>
</dbReference>
<dbReference type="InterPro" id="IPR049943">
    <property type="entry name" value="Ser_HO-MeTrfase-like"/>
</dbReference>
<evidence type="ECO:0000313" key="9">
    <source>
        <dbReference type="Proteomes" id="UP000826651"/>
    </source>
</evidence>
<evidence type="ECO:0000256" key="1">
    <source>
        <dbReference type="ARBA" id="ARBA00001933"/>
    </source>
</evidence>
<accession>A0ABS7SBG5</accession>
<dbReference type="InterPro" id="IPR015421">
    <property type="entry name" value="PyrdxlP-dep_Trfase_major"/>
</dbReference>
<organism evidence="8 9">
    <name type="scientific">Occultella gossypii</name>
    <dbReference type="NCBI Taxonomy" id="2800820"/>
    <lineage>
        <taxon>Bacteria</taxon>
        <taxon>Bacillati</taxon>
        <taxon>Actinomycetota</taxon>
        <taxon>Actinomycetes</taxon>
        <taxon>Micrococcales</taxon>
        <taxon>Ruaniaceae</taxon>
        <taxon>Occultella</taxon>
    </lineage>
</organism>
<feature type="modified residue" description="N6-(pyridoxal phosphate)lysine" evidence="6">
    <location>
        <position position="237"/>
    </location>
</feature>
<comment type="subcellular location">
    <subcellularLocation>
        <location evidence="6">Cytoplasm</location>
    </subcellularLocation>
</comment>
<dbReference type="PANTHER" id="PTHR11680:SF35">
    <property type="entry name" value="SERINE HYDROXYMETHYLTRANSFERASE 1"/>
    <property type="match status" value="1"/>
</dbReference>
<reference evidence="8 9" key="1">
    <citation type="submission" date="2021-04" db="EMBL/GenBank/DDBJ databases">
        <title>Ruania sp. nov., isolated from sandy soil of mangrove forest.</title>
        <authorList>
            <person name="Ge X."/>
            <person name="Huang R."/>
            <person name="Liu W."/>
        </authorList>
    </citation>
    <scope>NUCLEOTIDE SEQUENCE [LARGE SCALE GENOMIC DNA]</scope>
    <source>
        <strain evidence="8 9">N2-46</strain>
    </source>
</reference>
<feature type="site" description="Plays an important role in substrate specificity" evidence="6">
    <location>
        <position position="236"/>
    </location>
</feature>
<gene>
    <name evidence="6" type="primary">glyA</name>
    <name evidence="8" type="ORF">KCQ71_16115</name>
</gene>
<comment type="pathway">
    <text evidence="6">One-carbon metabolism; tetrahydrofolate interconversion.</text>
</comment>
<comment type="similarity">
    <text evidence="2 6">Belongs to the SHMT family.</text>
</comment>
<sequence length="432" mass="45875">MNQPTSTIPVNEQTLAELDPEIAAVLEGELTRQRETLEMIASENFVPRAVLQAQGSVLTNKYAEGYPGRRYYGGCEQVDIAENLAIARAASLFGAEYVNVQPHSGAQANAAVLHALIKPGDTILGLQLAHGGHLTHGMKINFSGKLYNVASYGVDEQTHRIDYDALRAKALEARPQVIIAGWSAYPRQLDFEAFRSIADEVGAYLWTDMAHFAGLVAAGLHPNPIPHSDVVSSTVHKTLGGPRSGVIFSRDSEQFGKKLDSAVFPGQQGGPLMHVIAAKAVAFKVAAGEEFADRQRRTIAGAQILAERLTASDVTAAGVSVLTGGTDVHLVLVDLRHSDLDGQQAEDLLHAAGITVNRNAVPFDPRPPRVTSGLRIGTPALASRGFGETEFTEVADIIGGVLAAGSGADLDAARARVKALTDAFPLYPGLQQ</sequence>
<evidence type="ECO:0000256" key="4">
    <source>
        <dbReference type="ARBA" id="ARBA00022679"/>
    </source>
</evidence>
<evidence type="ECO:0000256" key="2">
    <source>
        <dbReference type="ARBA" id="ARBA00006376"/>
    </source>
</evidence>
<feature type="binding site" evidence="6">
    <location>
        <position position="128"/>
    </location>
    <ligand>
        <name>(6S)-5,6,7,8-tetrahydrofolate</name>
        <dbReference type="ChEBI" id="CHEBI:57453"/>
    </ligand>
</feature>
<dbReference type="InterPro" id="IPR019798">
    <property type="entry name" value="Ser_HO-MeTrfase_PLP_BS"/>
</dbReference>
<dbReference type="Pfam" id="PF00464">
    <property type="entry name" value="SHMT"/>
    <property type="match status" value="1"/>
</dbReference>
<dbReference type="PROSITE" id="PS00096">
    <property type="entry name" value="SHMT"/>
    <property type="match status" value="1"/>
</dbReference>
<dbReference type="Gene3D" id="3.40.640.10">
    <property type="entry name" value="Type I PLP-dependent aspartate aminotransferase-like (Major domain)"/>
    <property type="match status" value="1"/>
</dbReference>
<feature type="binding site" evidence="6">
    <location>
        <position position="253"/>
    </location>
    <ligand>
        <name>(6S)-5,6,7,8-tetrahydrofolate</name>
        <dbReference type="ChEBI" id="CHEBI:57453"/>
    </ligand>
</feature>
<dbReference type="Gene3D" id="3.90.1150.10">
    <property type="entry name" value="Aspartate Aminotransferase, domain 1"/>
    <property type="match status" value="1"/>
</dbReference>
<comment type="subunit">
    <text evidence="6">Homodimer.</text>
</comment>
<dbReference type="EMBL" id="JAGSHT010000015">
    <property type="protein sequence ID" value="MBZ2197687.1"/>
    <property type="molecule type" value="Genomic_DNA"/>
</dbReference>
<keyword evidence="3 6" id="KW-0554">One-carbon metabolism</keyword>
<dbReference type="NCBIfam" id="NF000586">
    <property type="entry name" value="PRK00011.1"/>
    <property type="match status" value="1"/>
</dbReference>
<comment type="function">
    <text evidence="6">Catalyzes the reversible interconversion of serine and glycine with tetrahydrofolate (THF) serving as the one-carbon carrier. This reaction serves as the major source of one-carbon groups required for the biosynthesis of purines, thymidylate, methionine, and other important biomolecules. Also exhibits THF-independent aldolase activity toward beta-hydroxyamino acids, producing glycine and aldehydes, via a retro-aldol mechanism.</text>
</comment>
<dbReference type="InterPro" id="IPR039429">
    <property type="entry name" value="SHMT-like_dom"/>
</dbReference>
<comment type="caution">
    <text evidence="6">Lacks conserved residue(s) required for the propagation of feature annotation.</text>
</comment>
<keyword evidence="4 6" id="KW-0808">Transferase</keyword>
<comment type="caution">
    <text evidence="8">The sequence shown here is derived from an EMBL/GenBank/DDBJ whole genome shotgun (WGS) entry which is preliminary data.</text>
</comment>
<keyword evidence="6" id="KW-0028">Amino-acid biosynthesis</keyword>
<evidence type="ECO:0000259" key="7">
    <source>
        <dbReference type="Pfam" id="PF00464"/>
    </source>
</evidence>
<evidence type="ECO:0000313" key="8">
    <source>
        <dbReference type="EMBL" id="MBZ2197687.1"/>
    </source>
</evidence>
<comment type="cofactor">
    <cofactor evidence="1 6">
        <name>pyridoxal 5'-phosphate</name>
        <dbReference type="ChEBI" id="CHEBI:597326"/>
    </cofactor>
</comment>
<dbReference type="RefSeq" id="WP_223407727.1">
    <property type="nucleotide sequence ID" value="NZ_JAGSHT010000015.1"/>
</dbReference>
<dbReference type="InterPro" id="IPR001085">
    <property type="entry name" value="Ser_HO-MeTrfase"/>
</dbReference>
<keyword evidence="6" id="KW-0963">Cytoplasm</keyword>
<dbReference type="HAMAP" id="MF_00051">
    <property type="entry name" value="SHMT"/>
    <property type="match status" value="1"/>
</dbReference>
<protein>
    <recommendedName>
        <fullName evidence="6">Serine hydroxymethyltransferase</fullName>
        <shortName evidence="6">SHMT</shortName>
        <shortName evidence="6">Serine methylase</shortName>
        <ecNumber evidence="6">2.1.2.1</ecNumber>
    </recommendedName>
</protein>